<comment type="subcellular location">
    <subcellularLocation>
        <location evidence="2">Cell junction</location>
        <location evidence="2">Adherens junction</location>
    </subcellularLocation>
    <subcellularLocation>
        <location evidence="3">Cell membrane</location>
        <topology evidence="3">Multi-pass membrane protein</topology>
    </subcellularLocation>
    <subcellularLocation>
        <location evidence="1">Cytoplasm</location>
    </subcellularLocation>
</comment>
<feature type="transmembrane region" description="Helical" evidence="15">
    <location>
        <begin position="20"/>
        <end position="44"/>
    </location>
</feature>
<dbReference type="GO" id="GO:0005886">
    <property type="term" value="C:plasma membrane"/>
    <property type="evidence" value="ECO:0007669"/>
    <property type="project" value="UniProtKB-SubCell"/>
</dbReference>
<dbReference type="GO" id="GO:0072659">
    <property type="term" value="P:protein localization to plasma membrane"/>
    <property type="evidence" value="ECO:0007669"/>
    <property type="project" value="UniProtKB-ARBA"/>
</dbReference>
<dbReference type="EMBL" id="PZQS01000001">
    <property type="protein sequence ID" value="PVD39316.1"/>
    <property type="molecule type" value="Genomic_DNA"/>
</dbReference>
<feature type="transmembrane region" description="Helical" evidence="15">
    <location>
        <begin position="90"/>
        <end position="117"/>
    </location>
</feature>
<proteinExistence type="inferred from homology"/>
<protein>
    <recommendedName>
        <fullName evidence="13">Tetraspanin-33</fullName>
    </recommendedName>
</protein>
<dbReference type="OrthoDB" id="2014092at2759"/>
<comment type="similarity">
    <text evidence="4">Belongs to the tetraspanin (TM4SF) family.</text>
</comment>
<keyword evidence="17" id="KW-1185">Reference proteome</keyword>
<dbReference type="GO" id="GO:0051604">
    <property type="term" value="P:protein maturation"/>
    <property type="evidence" value="ECO:0007669"/>
    <property type="project" value="UniProtKB-ARBA"/>
</dbReference>
<dbReference type="PROSITE" id="PS00421">
    <property type="entry name" value="TM4_1"/>
    <property type="match status" value="1"/>
</dbReference>
<keyword evidence="7 15" id="KW-0812">Transmembrane</keyword>
<dbReference type="GO" id="GO:0065003">
    <property type="term" value="P:protein-containing complex assembly"/>
    <property type="evidence" value="ECO:0007669"/>
    <property type="project" value="UniProtKB-ARBA"/>
</dbReference>
<dbReference type="SUPFAM" id="SSF48652">
    <property type="entry name" value="Tetraspanin"/>
    <property type="match status" value="1"/>
</dbReference>
<feature type="compositionally biased region" description="Basic residues" evidence="14">
    <location>
        <begin position="292"/>
        <end position="302"/>
    </location>
</feature>
<dbReference type="Gene3D" id="1.10.1450.10">
    <property type="entry name" value="Tetraspanin"/>
    <property type="match status" value="1"/>
</dbReference>
<evidence type="ECO:0000256" key="8">
    <source>
        <dbReference type="ARBA" id="ARBA00022949"/>
    </source>
</evidence>
<keyword evidence="10 15" id="KW-0472">Membrane</keyword>
<dbReference type="GO" id="GO:0019899">
    <property type="term" value="F:enzyme binding"/>
    <property type="evidence" value="ECO:0007669"/>
    <property type="project" value="UniProtKB-ARBA"/>
</dbReference>
<dbReference type="InterPro" id="IPR018503">
    <property type="entry name" value="Tetraspanin_CS"/>
</dbReference>
<dbReference type="GO" id="GO:0046930">
    <property type="term" value="C:pore complex"/>
    <property type="evidence" value="ECO:0007669"/>
    <property type="project" value="UniProtKB-ARBA"/>
</dbReference>
<keyword evidence="9 15" id="KW-1133">Transmembrane helix</keyword>
<comment type="caution">
    <text evidence="16">The sequence shown here is derived from an EMBL/GenBank/DDBJ whole genome shotgun (WGS) entry which is preliminary data.</text>
</comment>
<keyword evidence="6" id="KW-0963">Cytoplasm</keyword>
<evidence type="ECO:0000256" key="13">
    <source>
        <dbReference type="ARBA" id="ARBA00040369"/>
    </source>
</evidence>
<evidence type="ECO:0000313" key="17">
    <source>
        <dbReference type="Proteomes" id="UP000245119"/>
    </source>
</evidence>
<dbReference type="InterPro" id="IPR018499">
    <property type="entry name" value="Tetraspanin/Peripherin"/>
</dbReference>
<keyword evidence="8" id="KW-0965">Cell junction</keyword>
<dbReference type="GO" id="GO:0005912">
    <property type="term" value="C:adherens junction"/>
    <property type="evidence" value="ECO:0007669"/>
    <property type="project" value="UniProtKB-SubCell"/>
</dbReference>
<keyword evidence="11" id="KW-1015">Disulfide bond</keyword>
<name>A0A2T7Q0W3_POMCA</name>
<dbReference type="PANTHER" id="PTHR19282:SF431">
    <property type="entry name" value="TETRASPANIN 26A, ISOFORM B-RELATED"/>
    <property type="match status" value="1"/>
</dbReference>
<accession>A0A2T7Q0W3</accession>
<dbReference type="InterPro" id="IPR008952">
    <property type="entry name" value="Tetraspanin_EC2_sf"/>
</dbReference>
<keyword evidence="5" id="KW-1003">Cell membrane</keyword>
<evidence type="ECO:0000256" key="10">
    <source>
        <dbReference type="ARBA" id="ARBA00023136"/>
    </source>
</evidence>
<dbReference type="GO" id="GO:0005737">
    <property type="term" value="C:cytoplasm"/>
    <property type="evidence" value="ECO:0007669"/>
    <property type="project" value="UniProtKB-SubCell"/>
</dbReference>
<evidence type="ECO:0000256" key="1">
    <source>
        <dbReference type="ARBA" id="ARBA00004496"/>
    </source>
</evidence>
<sequence length="364" mass="41346">MPRIRKRRRDRTEVSCCIKYLMFAFNVVFWLFGGSLLAVGLWAWTEKDTLANFSKLTNIALDPALIFNLIGLTMFIIGFAGCVGSLRENICLLLFFMIALGIIFFLELLLGILGFVYKDWVRDQIESQVKNMIVNYRDDADLQNLVDWVQQDWLGCCGVHSYKDWEANIYFNCSSPGVEACGVPFSCCKPTDEVIFNRHCGYDMMKTSHDYDRNIQIYTMGCIPSGEKWLESNLFPVAGVAVGVVLLQKSTCLDAQNLSARSLAENYGVFSACSSHLKSYYGGAVKDEKKTPIKKKRPKTSSRVKSSNTQEQNSLQWYMKCLQITHETSPSHVLARKENWMAEMMEQINPSLEKTADLSEIDLP</sequence>
<evidence type="ECO:0000256" key="7">
    <source>
        <dbReference type="ARBA" id="ARBA00022692"/>
    </source>
</evidence>
<evidence type="ECO:0000256" key="4">
    <source>
        <dbReference type="ARBA" id="ARBA00006840"/>
    </source>
</evidence>
<evidence type="ECO:0000256" key="2">
    <source>
        <dbReference type="ARBA" id="ARBA00004536"/>
    </source>
</evidence>
<evidence type="ECO:0000256" key="3">
    <source>
        <dbReference type="ARBA" id="ARBA00004651"/>
    </source>
</evidence>
<evidence type="ECO:0000256" key="5">
    <source>
        <dbReference type="ARBA" id="ARBA00022475"/>
    </source>
</evidence>
<evidence type="ECO:0000256" key="9">
    <source>
        <dbReference type="ARBA" id="ARBA00022989"/>
    </source>
</evidence>
<evidence type="ECO:0000256" key="12">
    <source>
        <dbReference type="ARBA" id="ARBA00023180"/>
    </source>
</evidence>
<evidence type="ECO:0000256" key="14">
    <source>
        <dbReference type="SAM" id="MobiDB-lite"/>
    </source>
</evidence>
<dbReference type="FunFam" id="1.10.1450.10:FF:000007">
    <property type="entry name" value="Tetraspanin"/>
    <property type="match status" value="1"/>
</dbReference>
<evidence type="ECO:0000256" key="11">
    <source>
        <dbReference type="ARBA" id="ARBA00023157"/>
    </source>
</evidence>
<dbReference type="PANTHER" id="PTHR19282">
    <property type="entry name" value="TETRASPANIN"/>
    <property type="match status" value="1"/>
</dbReference>
<dbReference type="Proteomes" id="UP000245119">
    <property type="component" value="Linkage Group LG1"/>
</dbReference>
<evidence type="ECO:0000256" key="15">
    <source>
        <dbReference type="SAM" id="Phobius"/>
    </source>
</evidence>
<feature type="transmembrane region" description="Helical" evidence="15">
    <location>
        <begin position="64"/>
        <end position="83"/>
    </location>
</feature>
<dbReference type="Pfam" id="PF00335">
    <property type="entry name" value="Tetraspanin"/>
    <property type="match status" value="1"/>
</dbReference>
<gene>
    <name evidence="16" type="ORF">C0Q70_01945</name>
</gene>
<reference evidence="16 17" key="1">
    <citation type="submission" date="2018-04" db="EMBL/GenBank/DDBJ databases">
        <title>The genome of golden apple snail Pomacea canaliculata provides insight into stress tolerance and invasive adaptation.</title>
        <authorList>
            <person name="Liu C."/>
            <person name="Liu B."/>
            <person name="Ren Y."/>
            <person name="Zhang Y."/>
            <person name="Wang H."/>
            <person name="Li S."/>
            <person name="Jiang F."/>
            <person name="Yin L."/>
            <person name="Zhang G."/>
            <person name="Qian W."/>
            <person name="Fan W."/>
        </authorList>
    </citation>
    <scope>NUCLEOTIDE SEQUENCE [LARGE SCALE GENOMIC DNA]</scope>
    <source>
        <strain evidence="16">SZHN2017</strain>
        <tissue evidence="16">Muscle</tissue>
    </source>
</reference>
<dbReference type="AlphaFoldDB" id="A0A2T7Q0W3"/>
<dbReference type="PRINTS" id="PR00259">
    <property type="entry name" value="TMFOUR"/>
</dbReference>
<evidence type="ECO:0000256" key="6">
    <source>
        <dbReference type="ARBA" id="ARBA00022490"/>
    </source>
</evidence>
<organism evidence="16 17">
    <name type="scientific">Pomacea canaliculata</name>
    <name type="common">Golden apple snail</name>
    <dbReference type="NCBI Taxonomy" id="400727"/>
    <lineage>
        <taxon>Eukaryota</taxon>
        <taxon>Metazoa</taxon>
        <taxon>Spiralia</taxon>
        <taxon>Lophotrochozoa</taxon>
        <taxon>Mollusca</taxon>
        <taxon>Gastropoda</taxon>
        <taxon>Caenogastropoda</taxon>
        <taxon>Architaenioglossa</taxon>
        <taxon>Ampullarioidea</taxon>
        <taxon>Ampullariidae</taxon>
        <taxon>Pomacea</taxon>
    </lineage>
</organism>
<keyword evidence="12" id="KW-0325">Glycoprotein</keyword>
<evidence type="ECO:0000313" key="16">
    <source>
        <dbReference type="EMBL" id="PVD39316.1"/>
    </source>
</evidence>
<feature type="region of interest" description="Disordered" evidence="14">
    <location>
        <begin position="289"/>
        <end position="311"/>
    </location>
</feature>